<gene>
    <name evidence="3 4 5" type="primary">LOC107035033</name>
</gene>
<feature type="region of interest" description="Disordered" evidence="1">
    <location>
        <begin position="281"/>
        <end position="303"/>
    </location>
</feature>
<evidence type="ECO:0000313" key="2">
    <source>
        <dbReference type="Proteomes" id="UP001652581"/>
    </source>
</evidence>
<evidence type="ECO:0000313" key="5">
    <source>
        <dbReference type="RefSeq" id="XP_072808900.1"/>
    </source>
</evidence>
<evidence type="ECO:0000313" key="3">
    <source>
        <dbReference type="RefSeq" id="XP_072808898.1"/>
    </source>
</evidence>
<feature type="region of interest" description="Disordered" evidence="1">
    <location>
        <begin position="1"/>
        <end position="64"/>
    </location>
</feature>
<feature type="compositionally biased region" description="Basic and acidic residues" evidence="1">
    <location>
        <begin position="35"/>
        <end position="57"/>
    </location>
</feature>
<feature type="region of interest" description="Disordered" evidence="1">
    <location>
        <begin position="225"/>
        <end position="260"/>
    </location>
</feature>
<dbReference type="Proteomes" id="UP001652581">
    <property type="component" value="Chromosome 32"/>
</dbReference>
<keyword evidence="2" id="KW-1185">Reference proteome</keyword>
<reference evidence="3 4" key="1">
    <citation type="submission" date="2025-05" db="UniProtKB">
        <authorList>
            <consortium name="RefSeq"/>
        </authorList>
    </citation>
    <scope>IDENTIFICATION</scope>
</reference>
<evidence type="ECO:0000313" key="4">
    <source>
        <dbReference type="RefSeq" id="XP_072808899.1"/>
    </source>
</evidence>
<dbReference type="RefSeq" id="XP_072808899.1">
    <property type="nucleotide sequence ID" value="XM_072952798.1"/>
</dbReference>
<dbReference type="RefSeq" id="XP_072808898.1">
    <property type="nucleotide sequence ID" value="XM_072952797.1"/>
</dbReference>
<name>A0ABM5CJR8_VICPA</name>
<accession>A0ABM5CJR8</accession>
<dbReference type="RefSeq" id="XP_072808900.1">
    <property type="nucleotide sequence ID" value="XM_072952799.1"/>
</dbReference>
<protein>
    <submittedName>
        <fullName evidence="3 4">Uncharacterized protein</fullName>
    </submittedName>
</protein>
<evidence type="ECO:0000256" key="1">
    <source>
        <dbReference type="SAM" id="MobiDB-lite"/>
    </source>
</evidence>
<sequence length="303" mass="32343">MCASAGRRPLESPGCQLPPSSASPQRTWLLQGSHQDWRPHSFWRDPTPHSPAPEKAHPQHCAAAQNSLRASPLPSLEGTVRPCASLAGAKPTDPYTHELLETRWTPSALPTGSLASWGTGAHRSIRADRPRGVSTLRWGPISLEAEHGPDRTGLPHPGLREGPGFPRPCSFISGLISRTCLQHLPRRASAVSQEGPALGPACTLPFCCRQPLLAGRRGQAWQDVQGGDLRWSRERRTQGGSGSVPSLLSPPAAGGWSRTLAPGRALSSSFEGRLLARNKDKRGFLDSARGRGRAATPALEVGG</sequence>
<organism evidence="2 4">
    <name type="scientific">Vicugna pacos</name>
    <name type="common">Alpaca</name>
    <name type="synonym">Lama pacos</name>
    <dbReference type="NCBI Taxonomy" id="30538"/>
    <lineage>
        <taxon>Eukaryota</taxon>
        <taxon>Metazoa</taxon>
        <taxon>Chordata</taxon>
        <taxon>Craniata</taxon>
        <taxon>Vertebrata</taxon>
        <taxon>Euteleostomi</taxon>
        <taxon>Mammalia</taxon>
        <taxon>Eutheria</taxon>
        <taxon>Laurasiatheria</taxon>
        <taxon>Artiodactyla</taxon>
        <taxon>Tylopoda</taxon>
        <taxon>Camelidae</taxon>
        <taxon>Vicugna</taxon>
    </lineage>
</organism>
<dbReference type="GeneID" id="107035033"/>
<feature type="compositionally biased region" description="Low complexity" evidence="1">
    <location>
        <begin position="243"/>
        <end position="254"/>
    </location>
</feature>
<feature type="compositionally biased region" description="Polar residues" evidence="1">
    <location>
        <begin position="18"/>
        <end position="34"/>
    </location>
</feature>
<proteinExistence type="predicted"/>